<dbReference type="AlphaFoldDB" id="A0A224YC09"/>
<dbReference type="EMBL" id="GFPF01002073">
    <property type="protein sequence ID" value="MAA13219.1"/>
    <property type="molecule type" value="Transcribed_RNA"/>
</dbReference>
<accession>A0A224YC09</accession>
<evidence type="ECO:0000313" key="1">
    <source>
        <dbReference type="EMBL" id="MAA13219.1"/>
    </source>
</evidence>
<proteinExistence type="predicted"/>
<reference evidence="1" key="1">
    <citation type="journal article" date="2017" name="Parasit. Vectors">
        <title>Sialotranscriptomics of Rhipicephalus zambeziensis reveals intricate expression profiles of secretory proteins and suggests tight temporal transcriptional regulation during blood-feeding.</title>
        <authorList>
            <person name="de Castro M.H."/>
            <person name="de Klerk D."/>
            <person name="Pienaar R."/>
            <person name="Rees D.J.G."/>
            <person name="Mans B.J."/>
        </authorList>
    </citation>
    <scope>NUCLEOTIDE SEQUENCE</scope>
    <source>
        <tissue evidence="1">Salivary glands</tissue>
    </source>
</reference>
<organism evidence="1">
    <name type="scientific">Rhipicephalus zambeziensis</name>
    <dbReference type="NCBI Taxonomy" id="60191"/>
    <lineage>
        <taxon>Eukaryota</taxon>
        <taxon>Metazoa</taxon>
        <taxon>Ecdysozoa</taxon>
        <taxon>Arthropoda</taxon>
        <taxon>Chelicerata</taxon>
        <taxon>Arachnida</taxon>
        <taxon>Acari</taxon>
        <taxon>Parasitiformes</taxon>
        <taxon>Ixodida</taxon>
        <taxon>Ixodoidea</taxon>
        <taxon>Ixodidae</taxon>
        <taxon>Rhipicephalinae</taxon>
        <taxon>Rhipicephalus</taxon>
        <taxon>Rhipicephalus</taxon>
    </lineage>
</organism>
<sequence length="113" mass="13631">MEWLKSKVERRLFVLVLATYILSWHQCVATWHAPKQNVANLRIQLFRLQVVLNWCRMTVVCKEAPFQFTAKMFSLTYFMLLRETFPISFHQNCLHANKTFELFFKLKNIFHCT</sequence>
<name>A0A224YC09_9ACAR</name>
<protein>
    <submittedName>
        <fullName evidence="1">Uncharacterized protein</fullName>
    </submittedName>
</protein>